<feature type="domain" description="Uracil-DNA glycosylase-like" evidence="8">
    <location>
        <begin position="37"/>
        <end position="189"/>
    </location>
</feature>
<dbReference type="CDD" id="cd10030">
    <property type="entry name" value="UDG-F4_TTUDGA_SPO1dp_like"/>
    <property type="match status" value="1"/>
</dbReference>
<accession>A0A4R3I388</accession>
<dbReference type="Gene3D" id="3.40.470.10">
    <property type="entry name" value="Uracil-DNA glycosylase-like domain"/>
    <property type="match status" value="1"/>
</dbReference>
<dbReference type="EMBL" id="SLZQ01000002">
    <property type="protein sequence ID" value="TCS38379.1"/>
    <property type="molecule type" value="Genomic_DNA"/>
</dbReference>
<evidence type="ECO:0000313" key="9">
    <source>
        <dbReference type="EMBL" id="TCS38379.1"/>
    </source>
</evidence>
<evidence type="ECO:0000256" key="2">
    <source>
        <dbReference type="ARBA" id="ARBA00022723"/>
    </source>
</evidence>
<evidence type="ECO:0000313" key="10">
    <source>
        <dbReference type="Proteomes" id="UP000295382"/>
    </source>
</evidence>
<comment type="caution">
    <text evidence="9">The sequence shown here is derived from an EMBL/GenBank/DDBJ whole genome shotgun (WGS) entry which is preliminary data.</text>
</comment>
<keyword evidence="2" id="KW-0479">Metal-binding</keyword>
<dbReference type="SMART" id="SM00987">
    <property type="entry name" value="UreE_C"/>
    <property type="match status" value="1"/>
</dbReference>
<keyword evidence="5" id="KW-0408">Iron</keyword>
<dbReference type="Pfam" id="PF03167">
    <property type="entry name" value="UDG"/>
    <property type="match status" value="1"/>
</dbReference>
<evidence type="ECO:0000259" key="8">
    <source>
        <dbReference type="SMART" id="SM00986"/>
    </source>
</evidence>
<organism evidence="9 10">
    <name type="scientific">Paucimonas lemoignei</name>
    <name type="common">Pseudomonas lemoignei</name>
    <dbReference type="NCBI Taxonomy" id="29443"/>
    <lineage>
        <taxon>Bacteria</taxon>
        <taxon>Pseudomonadati</taxon>
        <taxon>Pseudomonadota</taxon>
        <taxon>Betaproteobacteria</taxon>
        <taxon>Burkholderiales</taxon>
        <taxon>Burkholderiaceae</taxon>
        <taxon>Paucimonas</taxon>
    </lineage>
</organism>
<evidence type="ECO:0000256" key="7">
    <source>
        <dbReference type="ARBA" id="ARBA00023204"/>
    </source>
</evidence>
<dbReference type="SMART" id="SM00986">
    <property type="entry name" value="UDG"/>
    <property type="match status" value="1"/>
</dbReference>
<name>A0A4R3I388_PAULE</name>
<gene>
    <name evidence="9" type="ORF">EDC30_102116</name>
</gene>
<dbReference type="AlphaFoldDB" id="A0A4R3I388"/>
<dbReference type="OrthoDB" id="5290748at2"/>
<keyword evidence="7" id="KW-0234">DNA repair</keyword>
<dbReference type="PANTHER" id="PTHR33693">
    <property type="entry name" value="TYPE-5 URACIL-DNA GLYCOSYLASE"/>
    <property type="match status" value="1"/>
</dbReference>
<evidence type="ECO:0000256" key="3">
    <source>
        <dbReference type="ARBA" id="ARBA00022763"/>
    </source>
</evidence>
<dbReference type="InterPro" id="IPR025272">
    <property type="entry name" value="SocA_Panacea"/>
</dbReference>
<dbReference type="PANTHER" id="PTHR33693:SF1">
    <property type="entry name" value="TYPE-4 URACIL-DNA GLYCOSYLASE"/>
    <property type="match status" value="1"/>
</dbReference>
<keyword evidence="10" id="KW-1185">Reference proteome</keyword>
<dbReference type="Proteomes" id="UP000295382">
    <property type="component" value="Unassembled WGS sequence"/>
</dbReference>
<keyword evidence="1" id="KW-0004">4Fe-4S</keyword>
<dbReference type="InterPro" id="IPR051536">
    <property type="entry name" value="UDG_Type-4/5"/>
</dbReference>
<proteinExistence type="predicted"/>
<evidence type="ECO:0000256" key="6">
    <source>
        <dbReference type="ARBA" id="ARBA00023014"/>
    </source>
</evidence>
<keyword evidence="6" id="KW-0411">Iron-sulfur</keyword>
<evidence type="ECO:0000256" key="5">
    <source>
        <dbReference type="ARBA" id="ARBA00023004"/>
    </source>
</evidence>
<reference evidence="9 10" key="1">
    <citation type="submission" date="2019-03" db="EMBL/GenBank/DDBJ databases">
        <title>Genomic Encyclopedia of Type Strains, Phase IV (KMG-IV): sequencing the most valuable type-strain genomes for metagenomic binning, comparative biology and taxonomic classification.</title>
        <authorList>
            <person name="Goeker M."/>
        </authorList>
    </citation>
    <scope>NUCLEOTIDE SEQUENCE [LARGE SCALE GENOMIC DNA]</scope>
    <source>
        <strain evidence="9 10">DSM 7445</strain>
    </source>
</reference>
<protein>
    <submittedName>
        <fullName evidence="9">Uracil-DNA glycosylase family 4</fullName>
    </submittedName>
</protein>
<dbReference type="SUPFAM" id="SSF52141">
    <property type="entry name" value="Uracil-DNA glycosylase-like"/>
    <property type="match status" value="1"/>
</dbReference>
<evidence type="ECO:0000256" key="4">
    <source>
        <dbReference type="ARBA" id="ARBA00022801"/>
    </source>
</evidence>
<dbReference type="InterPro" id="IPR036895">
    <property type="entry name" value="Uracil-DNA_glycosylase-like_sf"/>
</dbReference>
<evidence type="ECO:0000256" key="1">
    <source>
        <dbReference type="ARBA" id="ARBA00022485"/>
    </source>
</evidence>
<dbReference type="GO" id="GO:0046872">
    <property type="term" value="F:metal ion binding"/>
    <property type="evidence" value="ECO:0007669"/>
    <property type="project" value="UniProtKB-KW"/>
</dbReference>
<sequence length="380" mass="42727">MELAKGTIEKKFSQLISDVKACNKCARMCNSERVLGPASGSLTAKVVFIGEAPGRLGADESQIPFHGDKSGHNFESLLEQVGLNRYELFVTNAVLCNPKDAKGNNATPTPTEIKNCAEFLQRQIELIDPKIVVTLGGTALKACGLVEEHELDLRTHVRTAHPWLNRMLIPAYHPGQRAMIHRSFANQLSDYQFIAELTRRTAKKTTKRTTARTSRGTRELIDQITARRPTLSYFALHKLAFLIEARAIDELGERLTDSYIIRQKDGPYWVELHPKKLESLGINLSIYNRAGSLVIQRQPKYELFENVDDKPSGSRFTKNELGIIDHVLEKYGSLPDAELKRITYTTSVMRRVLRKEKALGLNLFNAPLLVPDVYGADEEN</sequence>
<dbReference type="GO" id="GO:0097506">
    <property type="term" value="F:deaminated base DNA N-glycosylase activity"/>
    <property type="evidence" value="ECO:0007669"/>
    <property type="project" value="UniProtKB-ARBA"/>
</dbReference>
<keyword evidence="3" id="KW-0227">DNA damage</keyword>
<keyword evidence="4" id="KW-0378">Hydrolase</keyword>
<dbReference type="GO" id="GO:0051539">
    <property type="term" value="F:4 iron, 4 sulfur cluster binding"/>
    <property type="evidence" value="ECO:0007669"/>
    <property type="project" value="UniProtKB-KW"/>
</dbReference>
<dbReference type="GO" id="GO:0006281">
    <property type="term" value="P:DNA repair"/>
    <property type="evidence" value="ECO:0007669"/>
    <property type="project" value="UniProtKB-KW"/>
</dbReference>
<dbReference type="Pfam" id="PF13274">
    <property type="entry name" value="SocA_Panacea"/>
    <property type="match status" value="1"/>
</dbReference>
<dbReference type="InterPro" id="IPR005122">
    <property type="entry name" value="Uracil-DNA_glycosylase-like"/>
</dbReference>
<dbReference type="RefSeq" id="WP_132257447.1">
    <property type="nucleotide sequence ID" value="NZ_SLZQ01000002.1"/>
</dbReference>